<evidence type="ECO:0008006" key="4">
    <source>
        <dbReference type="Google" id="ProtNLM"/>
    </source>
</evidence>
<dbReference type="AlphaFoldDB" id="A0A075LI61"/>
<proteinExistence type="predicted"/>
<gene>
    <name evidence="2" type="ORF">GZ22_06780</name>
</gene>
<feature type="compositionally biased region" description="Polar residues" evidence="1">
    <location>
        <begin position="1"/>
        <end position="22"/>
    </location>
</feature>
<evidence type="ECO:0000313" key="2">
    <source>
        <dbReference type="EMBL" id="AIF66360.1"/>
    </source>
</evidence>
<evidence type="ECO:0000256" key="1">
    <source>
        <dbReference type="SAM" id="MobiDB-lite"/>
    </source>
</evidence>
<protein>
    <recommendedName>
        <fullName evidence="4">Flagellar hook-length control protein-like C-terminal domain-containing protein</fullName>
    </recommendedName>
</protein>
<organism evidence="2 3">
    <name type="scientific">Terribacillus saccharophilus</name>
    <dbReference type="NCBI Taxonomy" id="361277"/>
    <lineage>
        <taxon>Bacteria</taxon>
        <taxon>Bacillati</taxon>
        <taxon>Bacillota</taxon>
        <taxon>Bacilli</taxon>
        <taxon>Bacillales</taxon>
        <taxon>Bacillaceae</taxon>
        <taxon>Terribacillus</taxon>
    </lineage>
</organism>
<evidence type="ECO:0000313" key="3">
    <source>
        <dbReference type="Proteomes" id="UP000027980"/>
    </source>
</evidence>
<dbReference type="OrthoDB" id="2351076at2"/>
<feature type="region of interest" description="Disordered" evidence="1">
    <location>
        <begin position="1"/>
        <end position="27"/>
    </location>
</feature>
<dbReference type="GeneID" id="34221238"/>
<dbReference type="EMBL" id="CP008876">
    <property type="protein sequence ID" value="AIF66360.1"/>
    <property type="molecule type" value="Genomic_DNA"/>
</dbReference>
<dbReference type="HOGENOM" id="CLU_029904_0_0_9"/>
<accession>A0A075LI61</accession>
<sequence length="592" mass="66063">MMHHLSIQSSQGIKQAQQPQQERNFRPGEVVTGKITKFFPDNKALLQIGAKQVIAELQASLTTGGTYWFEVKEGGERPLLQVLPQAAGKQADAAQLIELAGMKPNKTNTSFVEGLMKQQTIFTMPQLKQALNLLQQKELQPMEVKKEALQLMLQRQLPLTENVLQAITARQTQDMTASLREFSNTIAVESDKAMPLQQLLGKLAPAGPAVHEQQLVQQIIQEAKTGKQDMYQAIRTSLPAAVPTFADWQGEWLAYDKQLDESKTGPQQLMQESGSLSNRSAGILPFSQALDSFMSEMQHVGKQSLAAQESLKTTLTTVRQLLSMFPDRALPNEIVSSLRTALEPFQSAPMAQDIFSQLTKGNADNQQLLAKSTELLQLLQVTQTNEQSKDGDFFKNLMQDIFKQTGFTYEHDLNDADATDLPLKGLLLQHAAQGNERAELSSQLLQQITGSQLLQVQDDKQMAYIQLQLPGAPFGFDKDILMEMEGRKEADGQLSSEHCRILFYLHLPFLDDMVVDMYVQKKAVSLHIYTAEGKVEQVMRPLQHKLKAALDTSGYHLSSVKYTVSKNAKEASHFDTNLNAVHAEQKGVDYRI</sequence>
<dbReference type="RefSeq" id="WP_038560142.1">
    <property type="nucleotide sequence ID" value="NZ_CP008876.1"/>
</dbReference>
<reference evidence="2 3" key="1">
    <citation type="submission" date="2014-07" db="EMBL/GenBank/DDBJ databases">
        <title>Complete genome sequence of a moderately halophilic bacterium Terribacillus aidingensis MP602, isolated from Cryptomeria fortunei in Tianmu mountain in China.</title>
        <authorList>
            <person name="Wang Y."/>
            <person name="Lu P."/>
            <person name="Zhang L."/>
        </authorList>
    </citation>
    <scope>NUCLEOTIDE SEQUENCE [LARGE SCALE GENOMIC DNA]</scope>
    <source>
        <strain evidence="2 3">MP602</strain>
    </source>
</reference>
<dbReference type="KEGG" id="tap:GZ22_06780"/>
<dbReference type="Proteomes" id="UP000027980">
    <property type="component" value="Chromosome"/>
</dbReference>
<name>A0A075LI61_9BACI</name>